<gene>
    <name evidence="1" type="ORF">UV33_C0040G0002</name>
</gene>
<dbReference type="AlphaFoldDB" id="A0A0G1CZH6"/>
<proteinExistence type="predicted"/>
<name>A0A0G1CZH6_9BACT</name>
<reference evidence="1 2" key="1">
    <citation type="journal article" date="2015" name="Nature">
        <title>rRNA introns, odd ribosomes, and small enigmatic genomes across a large radiation of phyla.</title>
        <authorList>
            <person name="Brown C.T."/>
            <person name="Hug L.A."/>
            <person name="Thomas B.C."/>
            <person name="Sharon I."/>
            <person name="Castelle C.J."/>
            <person name="Singh A."/>
            <person name="Wilkins M.J."/>
            <person name="Williams K.H."/>
            <person name="Banfield J.F."/>
        </authorList>
    </citation>
    <scope>NUCLEOTIDE SEQUENCE [LARGE SCALE GENOMIC DNA]</scope>
</reference>
<dbReference type="Proteomes" id="UP000034135">
    <property type="component" value="Unassembled WGS sequence"/>
</dbReference>
<sequence length="35" mass="4159">MKVRELETFGNFIKKIYRAKFKVESKEIIQEAGKV</sequence>
<protein>
    <submittedName>
        <fullName evidence="1">Uncharacterized protein</fullName>
    </submittedName>
</protein>
<comment type="caution">
    <text evidence="1">The sequence shown here is derived from an EMBL/GenBank/DDBJ whole genome shotgun (WGS) entry which is preliminary data.</text>
</comment>
<organism evidence="1 2">
    <name type="scientific">Candidatus Daviesbacteria bacterium GW2011_GWA1_42_6</name>
    <dbReference type="NCBI Taxonomy" id="1618420"/>
    <lineage>
        <taxon>Bacteria</taxon>
        <taxon>Candidatus Daviesiibacteriota</taxon>
    </lineage>
</organism>
<evidence type="ECO:0000313" key="2">
    <source>
        <dbReference type="Proteomes" id="UP000034135"/>
    </source>
</evidence>
<evidence type="ECO:0000313" key="1">
    <source>
        <dbReference type="EMBL" id="KKS64011.1"/>
    </source>
</evidence>
<accession>A0A0G1CZH6</accession>
<dbReference type="EMBL" id="LCEB01000040">
    <property type="protein sequence ID" value="KKS64011.1"/>
    <property type="molecule type" value="Genomic_DNA"/>
</dbReference>